<evidence type="ECO:0000313" key="3">
    <source>
        <dbReference type="Proteomes" id="UP001302222"/>
    </source>
</evidence>
<evidence type="ECO:0000256" key="1">
    <source>
        <dbReference type="SAM" id="Phobius"/>
    </source>
</evidence>
<keyword evidence="1" id="KW-0472">Membrane</keyword>
<reference evidence="2 3" key="1">
    <citation type="submission" date="2023-12" db="EMBL/GenBank/DDBJ databases">
        <title>Novel species of the genus Arcicella isolated from rivers.</title>
        <authorList>
            <person name="Lu H."/>
        </authorList>
    </citation>
    <scope>NUCLEOTIDE SEQUENCE [LARGE SCALE GENOMIC DNA]</scope>
    <source>
        <strain evidence="2 3">DC25W</strain>
    </source>
</reference>
<keyword evidence="1" id="KW-1133">Transmembrane helix</keyword>
<name>A0ABU5SL47_9BACT</name>
<accession>A0ABU5SL47</accession>
<comment type="caution">
    <text evidence="2">The sequence shown here is derived from an EMBL/GenBank/DDBJ whole genome shotgun (WGS) entry which is preliminary data.</text>
</comment>
<feature type="transmembrane region" description="Helical" evidence="1">
    <location>
        <begin position="30"/>
        <end position="49"/>
    </location>
</feature>
<proteinExistence type="predicted"/>
<sequence length="55" mass="6142">MRTVGAFANDFENLGSGYIIVGVEEDKGRCFYIGAFIIEAPGIIFILHFEQYPPD</sequence>
<evidence type="ECO:0000313" key="2">
    <source>
        <dbReference type="EMBL" id="MEA5427980.1"/>
    </source>
</evidence>
<dbReference type="Proteomes" id="UP001302222">
    <property type="component" value="Unassembled WGS sequence"/>
</dbReference>
<organism evidence="2 3">
    <name type="scientific">Arcicella lustrica</name>
    <dbReference type="NCBI Taxonomy" id="2984196"/>
    <lineage>
        <taxon>Bacteria</taxon>
        <taxon>Pseudomonadati</taxon>
        <taxon>Bacteroidota</taxon>
        <taxon>Cytophagia</taxon>
        <taxon>Cytophagales</taxon>
        <taxon>Flectobacillaceae</taxon>
        <taxon>Arcicella</taxon>
    </lineage>
</organism>
<dbReference type="EMBL" id="JAYGIM010000011">
    <property type="protein sequence ID" value="MEA5427980.1"/>
    <property type="molecule type" value="Genomic_DNA"/>
</dbReference>
<keyword evidence="1" id="KW-0812">Transmembrane</keyword>
<dbReference type="RefSeq" id="WP_323259881.1">
    <property type="nucleotide sequence ID" value="NZ_JAYGIM010000011.1"/>
</dbReference>
<keyword evidence="3" id="KW-1185">Reference proteome</keyword>
<protein>
    <submittedName>
        <fullName evidence="2">Uncharacterized protein</fullName>
    </submittedName>
</protein>
<gene>
    <name evidence="2" type="ORF">VB798_15410</name>
</gene>